<organism evidence="1 2">
    <name type="scientific">Setaria italica</name>
    <name type="common">Foxtail millet</name>
    <name type="synonym">Panicum italicum</name>
    <dbReference type="NCBI Taxonomy" id="4555"/>
    <lineage>
        <taxon>Eukaryota</taxon>
        <taxon>Viridiplantae</taxon>
        <taxon>Streptophyta</taxon>
        <taxon>Embryophyta</taxon>
        <taxon>Tracheophyta</taxon>
        <taxon>Spermatophyta</taxon>
        <taxon>Magnoliopsida</taxon>
        <taxon>Liliopsida</taxon>
        <taxon>Poales</taxon>
        <taxon>Poaceae</taxon>
        <taxon>PACMAD clade</taxon>
        <taxon>Panicoideae</taxon>
        <taxon>Panicodae</taxon>
        <taxon>Paniceae</taxon>
        <taxon>Cenchrinae</taxon>
        <taxon>Setaria</taxon>
    </lineage>
</organism>
<reference evidence="2" key="1">
    <citation type="journal article" date="2012" name="Nat. Biotechnol.">
        <title>Reference genome sequence of the model plant Setaria.</title>
        <authorList>
            <person name="Bennetzen J.L."/>
            <person name="Schmutz J."/>
            <person name="Wang H."/>
            <person name="Percifield R."/>
            <person name="Hawkins J."/>
            <person name="Pontaroli A.C."/>
            <person name="Estep M."/>
            <person name="Feng L."/>
            <person name="Vaughn J.N."/>
            <person name="Grimwood J."/>
            <person name="Jenkins J."/>
            <person name="Barry K."/>
            <person name="Lindquist E."/>
            <person name="Hellsten U."/>
            <person name="Deshpande S."/>
            <person name="Wang X."/>
            <person name="Wu X."/>
            <person name="Mitros T."/>
            <person name="Triplett J."/>
            <person name="Yang X."/>
            <person name="Ye C.Y."/>
            <person name="Mauro-Herrera M."/>
            <person name="Wang L."/>
            <person name="Li P."/>
            <person name="Sharma M."/>
            <person name="Sharma R."/>
            <person name="Ronald P.C."/>
            <person name="Panaud O."/>
            <person name="Kellogg E.A."/>
            <person name="Brutnell T.P."/>
            <person name="Doust A.N."/>
            <person name="Tuskan G.A."/>
            <person name="Rokhsar D."/>
            <person name="Devos K.M."/>
        </authorList>
    </citation>
    <scope>NUCLEOTIDE SEQUENCE [LARGE SCALE GENOMIC DNA]</scope>
    <source>
        <strain evidence="2">cv. Yugu1</strain>
    </source>
</reference>
<sequence>MIKVNQLIRHIFQRRPRVCVDPQNSYCLPIISHASDLGNSS</sequence>
<dbReference type="HOGENOM" id="CLU_3280481_0_0_1"/>
<protein>
    <submittedName>
        <fullName evidence="1">Uncharacterized protein</fullName>
    </submittedName>
</protein>
<evidence type="ECO:0000313" key="1">
    <source>
        <dbReference type="EnsemblPlants" id="KQL06785"/>
    </source>
</evidence>
<dbReference type="AlphaFoldDB" id="K3XUI3"/>
<dbReference type="Proteomes" id="UP000004995">
    <property type="component" value="Unassembled WGS sequence"/>
</dbReference>
<name>K3XUI3_SETIT</name>
<proteinExistence type="predicted"/>
<keyword evidence="2" id="KW-1185">Reference proteome</keyword>
<dbReference type="InParanoid" id="K3XUI3"/>
<dbReference type="Gramene" id="KQL06785">
    <property type="protein sequence ID" value="KQL06785"/>
    <property type="gene ID" value="SETIT_005590mg"/>
</dbReference>
<reference evidence="1" key="2">
    <citation type="submission" date="2018-08" db="UniProtKB">
        <authorList>
            <consortium name="EnsemblPlants"/>
        </authorList>
    </citation>
    <scope>IDENTIFICATION</scope>
    <source>
        <strain evidence="1">Yugu1</strain>
    </source>
</reference>
<evidence type="ECO:0000313" key="2">
    <source>
        <dbReference type="Proteomes" id="UP000004995"/>
    </source>
</evidence>
<dbReference type="EnsemblPlants" id="KQL06785">
    <property type="protein sequence ID" value="KQL06785"/>
    <property type="gene ID" value="SETIT_005590mg"/>
</dbReference>
<dbReference type="EMBL" id="AGNK02003286">
    <property type="status" value="NOT_ANNOTATED_CDS"/>
    <property type="molecule type" value="Genomic_DNA"/>
</dbReference>
<accession>K3XUI3</accession>